<evidence type="ECO:0000256" key="1">
    <source>
        <dbReference type="ARBA" id="ARBA00022729"/>
    </source>
</evidence>
<dbReference type="PROSITE" id="PS51473">
    <property type="entry name" value="GNK2"/>
    <property type="match status" value="1"/>
</dbReference>
<evidence type="ECO:0000313" key="5">
    <source>
        <dbReference type="Proteomes" id="UP000321393"/>
    </source>
</evidence>
<dbReference type="Pfam" id="PF01657">
    <property type="entry name" value="Stress-antifung"/>
    <property type="match status" value="1"/>
</dbReference>
<keyword evidence="4" id="KW-0675">Receptor</keyword>
<evidence type="ECO:0000259" key="3">
    <source>
        <dbReference type="PROSITE" id="PS51473"/>
    </source>
</evidence>
<dbReference type="OrthoDB" id="1468518at2759"/>
<organism evidence="4 5">
    <name type="scientific">Cucumis melo var. makuwa</name>
    <name type="common">Oriental melon</name>
    <dbReference type="NCBI Taxonomy" id="1194695"/>
    <lineage>
        <taxon>Eukaryota</taxon>
        <taxon>Viridiplantae</taxon>
        <taxon>Streptophyta</taxon>
        <taxon>Embryophyta</taxon>
        <taxon>Tracheophyta</taxon>
        <taxon>Spermatophyta</taxon>
        <taxon>Magnoliopsida</taxon>
        <taxon>eudicotyledons</taxon>
        <taxon>Gunneridae</taxon>
        <taxon>Pentapetalae</taxon>
        <taxon>rosids</taxon>
        <taxon>fabids</taxon>
        <taxon>Cucurbitales</taxon>
        <taxon>Cucurbitaceae</taxon>
        <taxon>Benincaseae</taxon>
        <taxon>Cucumis</taxon>
    </lineage>
</organism>
<sequence>MGSFQFDKDAVAQTKLITPYTNSPFKKNLDAVLLSLSSNNQFDSGFYNASSGENPDRATAMALCRGNVPFEKCRSCVNDSAHRILQECATQNEAVGCQTLRSLLVGLRNASASGTSTRISAAGPLAVSSPSVDTIYAVIDCFPDLSSLDCNGCLSQLQSYIPLVVMLA</sequence>
<proteinExistence type="predicted"/>
<feature type="domain" description="Gnk2-homologous" evidence="3">
    <location>
        <begin position="7"/>
        <end position="110"/>
    </location>
</feature>
<protein>
    <submittedName>
        <fullName evidence="4">Cysteine-rich receptor-like protein kinase 10</fullName>
    </submittedName>
</protein>
<dbReference type="Proteomes" id="UP000321393">
    <property type="component" value="Unassembled WGS sequence"/>
</dbReference>
<comment type="caution">
    <text evidence="4">The sequence shown here is derived from an EMBL/GenBank/DDBJ whole genome shotgun (WGS) entry which is preliminary data.</text>
</comment>
<gene>
    <name evidence="4" type="ORF">E6C27_scaffold1084G00010</name>
</gene>
<keyword evidence="4" id="KW-0418">Kinase</keyword>
<dbReference type="PANTHER" id="PTHR32099:SF103">
    <property type="entry name" value="GNK2-HOMOLOGOUS DOMAIN-CONTAINING PROTEIN"/>
    <property type="match status" value="1"/>
</dbReference>
<keyword evidence="2" id="KW-0677">Repeat</keyword>
<dbReference type="PANTHER" id="PTHR32099">
    <property type="entry name" value="CYSTEINE-RICH REPEAT SECRETORY PROTEIN"/>
    <property type="match status" value="1"/>
</dbReference>
<reference evidence="4 5" key="1">
    <citation type="submission" date="2019-08" db="EMBL/GenBank/DDBJ databases">
        <title>Draft genome sequences of two oriental melons (Cucumis melo L. var makuwa).</title>
        <authorList>
            <person name="Kwon S.-Y."/>
        </authorList>
    </citation>
    <scope>NUCLEOTIDE SEQUENCE [LARGE SCALE GENOMIC DNA]</scope>
    <source>
        <strain evidence="5">cv. SW 3</strain>
        <tissue evidence="4">Leaf</tissue>
    </source>
</reference>
<keyword evidence="4" id="KW-0808">Transferase</keyword>
<dbReference type="InterPro" id="IPR038408">
    <property type="entry name" value="GNK2_sf"/>
</dbReference>
<dbReference type="CDD" id="cd23509">
    <property type="entry name" value="Gnk2-like"/>
    <property type="match status" value="1"/>
</dbReference>
<evidence type="ECO:0000313" key="4">
    <source>
        <dbReference type="EMBL" id="KAA0063994.1"/>
    </source>
</evidence>
<name>A0A5A7V9U5_CUCMM</name>
<dbReference type="GO" id="GO:0016301">
    <property type="term" value="F:kinase activity"/>
    <property type="evidence" value="ECO:0007669"/>
    <property type="project" value="UniProtKB-KW"/>
</dbReference>
<accession>A0A5A7V9U5</accession>
<dbReference type="EMBL" id="SSTE01001998">
    <property type="protein sequence ID" value="KAA0063994.1"/>
    <property type="molecule type" value="Genomic_DNA"/>
</dbReference>
<dbReference type="STRING" id="1194695.A0A5A7V9U5"/>
<dbReference type="Gene3D" id="3.30.430.20">
    <property type="entry name" value="Gnk2 domain, C-X8-C-X2-C motif"/>
    <property type="match status" value="2"/>
</dbReference>
<keyword evidence="1" id="KW-0732">Signal</keyword>
<dbReference type="InterPro" id="IPR002902">
    <property type="entry name" value="GNK2"/>
</dbReference>
<dbReference type="AlphaFoldDB" id="A0A5A7V9U5"/>
<evidence type="ECO:0000256" key="2">
    <source>
        <dbReference type="ARBA" id="ARBA00022737"/>
    </source>
</evidence>